<evidence type="ECO:0000256" key="8">
    <source>
        <dbReference type="ARBA" id="ARBA00023136"/>
    </source>
</evidence>
<evidence type="ECO:0000256" key="4">
    <source>
        <dbReference type="ARBA" id="ARBA00022734"/>
    </source>
</evidence>
<dbReference type="InterPro" id="IPR045885">
    <property type="entry name" value="GalNAc-T"/>
</dbReference>
<dbReference type="UniPathway" id="UPA00378"/>
<keyword evidence="6" id="KW-1133">Transmembrane helix</keyword>
<dbReference type="InterPro" id="IPR000772">
    <property type="entry name" value="Ricin_B_lectin"/>
</dbReference>
<dbReference type="PROSITE" id="PS50231">
    <property type="entry name" value="RICIN_B_LECTIN"/>
    <property type="match status" value="1"/>
</dbReference>
<dbReference type="Pfam" id="PF00652">
    <property type="entry name" value="Ricin_B_lectin"/>
    <property type="match status" value="1"/>
</dbReference>
<dbReference type="CDD" id="cd02510">
    <property type="entry name" value="pp-GalNAc-T"/>
    <property type="match status" value="1"/>
</dbReference>
<comment type="cofactor">
    <cofactor evidence="10">
        <name>Mn(2+)</name>
        <dbReference type="ChEBI" id="CHEBI:29035"/>
    </cofactor>
</comment>
<evidence type="ECO:0000259" key="12">
    <source>
        <dbReference type="SMART" id="SM00458"/>
    </source>
</evidence>
<accession>T1JEQ6</accession>
<dbReference type="Gene3D" id="2.80.10.50">
    <property type="match status" value="1"/>
</dbReference>
<keyword evidence="4 10" id="KW-0430">Lectin</keyword>
<evidence type="ECO:0000256" key="1">
    <source>
        <dbReference type="ARBA" id="ARBA00004323"/>
    </source>
</evidence>
<protein>
    <recommendedName>
        <fullName evidence="10">Polypeptide N-acetylgalactosaminyltransferase</fullName>
        <ecNumber evidence="10">2.4.1.-</ecNumber>
    </recommendedName>
    <alternativeName>
        <fullName evidence="10">Protein-UDP acetylgalactosaminyltransferase</fullName>
    </alternativeName>
</protein>
<dbReference type="Pfam" id="PF00535">
    <property type="entry name" value="Glycos_transf_2"/>
    <property type="match status" value="1"/>
</dbReference>
<dbReference type="EC" id="2.4.1.-" evidence="10"/>
<evidence type="ECO:0000313" key="13">
    <source>
        <dbReference type="EnsemblMetazoa" id="SMAR012308-PA"/>
    </source>
</evidence>
<keyword evidence="9 10" id="KW-1015">Disulfide bond</keyword>
<keyword evidence="10" id="KW-0808">Transferase</keyword>
<keyword evidence="10" id="KW-0328">Glycosyltransferase</keyword>
<dbReference type="PANTHER" id="PTHR11675:SF43">
    <property type="entry name" value="POLYPEPTIDE N-ACETYLGALACTOSAMINYLTRANSFERASE 1"/>
    <property type="match status" value="1"/>
</dbReference>
<keyword evidence="14" id="KW-1185">Reference proteome</keyword>
<evidence type="ECO:0000256" key="10">
    <source>
        <dbReference type="RuleBase" id="RU361242"/>
    </source>
</evidence>
<proteinExistence type="inferred from homology"/>
<organism evidence="13 14">
    <name type="scientific">Strigamia maritima</name>
    <name type="common">European centipede</name>
    <name type="synonym">Geophilus maritimus</name>
    <dbReference type="NCBI Taxonomy" id="126957"/>
    <lineage>
        <taxon>Eukaryota</taxon>
        <taxon>Metazoa</taxon>
        <taxon>Ecdysozoa</taxon>
        <taxon>Arthropoda</taxon>
        <taxon>Myriapoda</taxon>
        <taxon>Chilopoda</taxon>
        <taxon>Pleurostigmophora</taxon>
        <taxon>Geophilomorpha</taxon>
        <taxon>Linotaeniidae</taxon>
        <taxon>Strigamia</taxon>
    </lineage>
</organism>
<dbReference type="SUPFAM" id="SSF50370">
    <property type="entry name" value="Ricin B-like lectins"/>
    <property type="match status" value="1"/>
</dbReference>
<comment type="subcellular location">
    <subcellularLocation>
        <location evidence="1 10">Golgi apparatus membrane</location>
        <topology evidence="1 10">Single-pass type II membrane protein</topology>
    </subcellularLocation>
</comment>
<dbReference type="InterPro" id="IPR001173">
    <property type="entry name" value="Glyco_trans_2-like"/>
</dbReference>
<dbReference type="STRING" id="126957.T1JEQ6"/>
<evidence type="ECO:0000256" key="6">
    <source>
        <dbReference type="ARBA" id="ARBA00022989"/>
    </source>
</evidence>
<feature type="region of interest" description="Disordered" evidence="11">
    <location>
        <begin position="25"/>
        <end position="47"/>
    </location>
</feature>
<evidence type="ECO:0000256" key="7">
    <source>
        <dbReference type="ARBA" id="ARBA00023034"/>
    </source>
</evidence>
<dbReference type="OMA" id="CEANDYW"/>
<feature type="domain" description="Ricin B lectin" evidence="12">
    <location>
        <begin position="396"/>
        <end position="524"/>
    </location>
</feature>
<sequence length="531" mass="60812">MKNNYNVTQNDSSYIESQEIIVVKSKPTTEPKNQMEMEPAADQQKSPIKADEMPQLNHQKFINVNRNIPVLEPRTTEEELLDAEIEAMNKKIVPGLGEGGEGVTLTGAEKILADSLMKTEAFNIIAIEMKKRLDRYVKRNWTDKVRIIRAPERLGLIRARLAGAKAAIGKVVVFLDSHCEVNLGWLEPLLARIKQNRKVALVPIIEVIDDASMNYYQGGQDFFQIGSFTWSGHFTWINVPQKELDRRGTNIAPTRSPTMAGGLFAMEKDYFWEIGGYDEGMDVWGGENLEMSFRVWMCGGSLETIPCSRVGHIFRSFHPYTFPGNKDTHGINTVRMAEVWMDDYKRLFYLYRPDLKTIDFGDVTPRKTLRQKLHCEDFRWYLKNIVPEKFILDEDSFAHGRVRNGHDLCLDFLQLDEDNDYFLGIYTCHPSLESSQFFAFSTKRELRRETGCASASLETKEPENVLMTSCSEAGGDQEWKVVQNGHIVHVASKRCLDSMNSTTNQHVWLAPCNDASSTQKWTFDVYKTYHK</sequence>
<dbReference type="EnsemblMetazoa" id="SMAR012308-RA">
    <property type="protein sequence ID" value="SMAR012308-PA"/>
    <property type="gene ID" value="SMAR012308"/>
</dbReference>
<dbReference type="PANTHER" id="PTHR11675">
    <property type="entry name" value="N-ACETYLGALACTOSAMINYLTRANSFERASE"/>
    <property type="match status" value="1"/>
</dbReference>
<evidence type="ECO:0000256" key="3">
    <source>
        <dbReference type="ARBA" id="ARBA00022692"/>
    </source>
</evidence>
<dbReference type="GO" id="GO:0000139">
    <property type="term" value="C:Golgi membrane"/>
    <property type="evidence" value="ECO:0007669"/>
    <property type="project" value="UniProtKB-SubCell"/>
</dbReference>
<dbReference type="GO" id="GO:0004653">
    <property type="term" value="F:polypeptide N-acetylgalactosaminyltransferase activity"/>
    <property type="evidence" value="ECO:0007669"/>
    <property type="project" value="TreeGrafter"/>
</dbReference>
<dbReference type="SMART" id="SM00458">
    <property type="entry name" value="RICIN"/>
    <property type="match status" value="1"/>
</dbReference>
<evidence type="ECO:0000313" key="14">
    <source>
        <dbReference type="Proteomes" id="UP000014500"/>
    </source>
</evidence>
<dbReference type="Proteomes" id="UP000014500">
    <property type="component" value="Unassembled WGS sequence"/>
</dbReference>
<keyword evidence="5" id="KW-0735">Signal-anchor</keyword>
<name>T1JEQ6_STRMM</name>
<evidence type="ECO:0000256" key="11">
    <source>
        <dbReference type="SAM" id="MobiDB-lite"/>
    </source>
</evidence>
<dbReference type="GO" id="GO:0006493">
    <property type="term" value="P:protein O-linked glycosylation"/>
    <property type="evidence" value="ECO:0007669"/>
    <property type="project" value="TreeGrafter"/>
</dbReference>
<dbReference type="HOGENOM" id="CLU_013477_0_1_1"/>
<keyword evidence="3" id="KW-0812">Transmembrane</keyword>
<dbReference type="GO" id="GO:0030246">
    <property type="term" value="F:carbohydrate binding"/>
    <property type="evidence" value="ECO:0007669"/>
    <property type="project" value="UniProtKB-KW"/>
</dbReference>
<keyword evidence="8" id="KW-0472">Membrane</keyword>
<dbReference type="Gene3D" id="3.90.550.10">
    <property type="entry name" value="Spore Coat Polysaccharide Biosynthesis Protein SpsA, Chain A"/>
    <property type="match status" value="1"/>
</dbReference>
<comment type="similarity">
    <text evidence="2 10">Belongs to the glycosyltransferase 2 family. GalNAc-T subfamily.</text>
</comment>
<comment type="pathway">
    <text evidence="10">Protein modification; protein glycosylation.</text>
</comment>
<dbReference type="SUPFAM" id="SSF53448">
    <property type="entry name" value="Nucleotide-diphospho-sugar transferases"/>
    <property type="match status" value="1"/>
</dbReference>
<reference evidence="14" key="1">
    <citation type="submission" date="2011-05" db="EMBL/GenBank/DDBJ databases">
        <authorList>
            <person name="Richards S.R."/>
            <person name="Qu J."/>
            <person name="Jiang H."/>
            <person name="Jhangiani S.N."/>
            <person name="Agravi P."/>
            <person name="Goodspeed R."/>
            <person name="Gross S."/>
            <person name="Mandapat C."/>
            <person name="Jackson L."/>
            <person name="Mathew T."/>
            <person name="Pu L."/>
            <person name="Thornton R."/>
            <person name="Saada N."/>
            <person name="Wilczek-Boney K.B."/>
            <person name="Lee S."/>
            <person name="Kovar C."/>
            <person name="Wu Y."/>
            <person name="Scherer S.E."/>
            <person name="Worley K.C."/>
            <person name="Muzny D.M."/>
            <person name="Gibbs R."/>
        </authorList>
    </citation>
    <scope>NUCLEOTIDE SEQUENCE</scope>
    <source>
        <strain evidence="14">Brora</strain>
    </source>
</reference>
<keyword evidence="7 10" id="KW-0333">Golgi apparatus</keyword>
<dbReference type="InterPro" id="IPR035992">
    <property type="entry name" value="Ricin_B-like_lectins"/>
</dbReference>
<dbReference type="PhylomeDB" id="T1JEQ6"/>
<evidence type="ECO:0000256" key="5">
    <source>
        <dbReference type="ARBA" id="ARBA00022968"/>
    </source>
</evidence>
<dbReference type="InterPro" id="IPR029044">
    <property type="entry name" value="Nucleotide-diphossugar_trans"/>
</dbReference>
<reference evidence="13" key="2">
    <citation type="submission" date="2015-02" db="UniProtKB">
        <authorList>
            <consortium name="EnsemblMetazoa"/>
        </authorList>
    </citation>
    <scope>IDENTIFICATION</scope>
</reference>
<evidence type="ECO:0000256" key="9">
    <source>
        <dbReference type="ARBA" id="ARBA00023157"/>
    </source>
</evidence>
<dbReference type="AlphaFoldDB" id="T1JEQ6"/>
<dbReference type="EMBL" id="JH432127">
    <property type="status" value="NOT_ANNOTATED_CDS"/>
    <property type="molecule type" value="Genomic_DNA"/>
</dbReference>
<dbReference type="eggNOG" id="KOG3736">
    <property type="taxonomic scope" value="Eukaryota"/>
</dbReference>
<evidence type="ECO:0000256" key="2">
    <source>
        <dbReference type="ARBA" id="ARBA00005680"/>
    </source>
</evidence>
<keyword evidence="10" id="KW-0464">Manganese</keyword>